<dbReference type="STRING" id="225164.V4B4B4"/>
<protein>
    <recommendedName>
        <fullName evidence="3">CB1 cannabinoid receptor-interacting protein 1</fullName>
    </recommendedName>
</protein>
<name>V4B4B4_LOTGI</name>
<dbReference type="AlphaFoldDB" id="V4B4B4"/>
<sequence length="160" mass="18528">MENFKVTFSIKRQDTDEPVVHKVDGQRFARCHTVKLNVNTTYTINITIRPELVLRGLHIQGEKLEFTRIKPDKIEDDGSRFQAAWTSTGCTINKSGDRKDIVVLLEFDNLITMTTSIQVKFYEDKESNHAKWGNPLHTIEYDCGVKEGQTFVDIIKEKYF</sequence>
<evidence type="ECO:0000313" key="6">
    <source>
        <dbReference type="Proteomes" id="UP000030746"/>
    </source>
</evidence>
<dbReference type="GeneID" id="20245798"/>
<comment type="function">
    <text evidence="1">Suppresses cannabinoid receptor CNR1-mediated tonic inhibition of voltage-gated calcium channels.</text>
</comment>
<dbReference type="OMA" id="YCKMETS"/>
<comment type="subunit">
    <text evidence="4">Interacts with the cannabinoid receptor CNR1 (via C-terminus). Does not interact with cannabinoid receptor CNR2.</text>
</comment>
<dbReference type="RefSeq" id="XP_009047029.1">
    <property type="nucleotide sequence ID" value="XM_009048781.1"/>
</dbReference>
<dbReference type="PANTHER" id="PTHR31952:SF1">
    <property type="entry name" value="CB1 CANNABINOID RECEPTOR-INTERACTING PROTEIN 1"/>
    <property type="match status" value="1"/>
</dbReference>
<dbReference type="InterPro" id="IPR029204">
    <property type="entry name" value="CNRIP1"/>
</dbReference>
<organism evidence="5 6">
    <name type="scientific">Lottia gigantea</name>
    <name type="common">Giant owl limpet</name>
    <dbReference type="NCBI Taxonomy" id="225164"/>
    <lineage>
        <taxon>Eukaryota</taxon>
        <taxon>Metazoa</taxon>
        <taxon>Spiralia</taxon>
        <taxon>Lophotrochozoa</taxon>
        <taxon>Mollusca</taxon>
        <taxon>Gastropoda</taxon>
        <taxon>Patellogastropoda</taxon>
        <taxon>Lottioidea</taxon>
        <taxon>Lottiidae</taxon>
        <taxon>Lottia</taxon>
    </lineage>
</organism>
<dbReference type="EMBL" id="KB200294">
    <property type="protein sequence ID" value="ESP02321.1"/>
    <property type="molecule type" value="Genomic_DNA"/>
</dbReference>
<evidence type="ECO:0000313" key="5">
    <source>
        <dbReference type="EMBL" id="ESP02321.1"/>
    </source>
</evidence>
<dbReference type="KEGG" id="lgi:LOTGIDRAFT_205111"/>
<dbReference type="Pfam" id="PF15043">
    <property type="entry name" value="CNRIP1"/>
    <property type="match status" value="1"/>
</dbReference>
<evidence type="ECO:0000256" key="4">
    <source>
        <dbReference type="ARBA" id="ARBA00026030"/>
    </source>
</evidence>
<accession>V4B4B4</accession>
<evidence type="ECO:0000256" key="1">
    <source>
        <dbReference type="ARBA" id="ARBA00003884"/>
    </source>
</evidence>
<dbReference type="HOGENOM" id="CLU_110298_0_0_1"/>
<comment type="similarity">
    <text evidence="2">Belongs to the CNRIP family.</text>
</comment>
<keyword evidence="6" id="KW-1185">Reference proteome</keyword>
<dbReference type="PANTHER" id="PTHR31952">
    <property type="entry name" value="CB1 CANNABINOID RECEPTOR-INTERACTING PROTEIN 1"/>
    <property type="match status" value="1"/>
</dbReference>
<gene>
    <name evidence="5" type="ORF">LOTGIDRAFT_205111</name>
</gene>
<dbReference type="GO" id="GO:0031718">
    <property type="term" value="F:type 1 cannabinoid receptor binding"/>
    <property type="evidence" value="ECO:0007669"/>
    <property type="project" value="TreeGrafter"/>
</dbReference>
<dbReference type="CTD" id="20245798"/>
<dbReference type="GO" id="GO:0005886">
    <property type="term" value="C:plasma membrane"/>
    <property type="evidence" value="ECO:0007669"/>
    <property type="project" value="TreeGrafter"/>
</dbReference>
<proteinExistence type="inferred from homology"/>
<dbReference type="OrthoDB" id="5920443at2759"/>
<dbReference type="Proteomes" id="UP000030746">
    <property type="component" value="Unassembled WGS sequence"/>
</dbReference>
<evidence type="ECO:0000256" key="2">
    <source>
        <dbReference type="ARBA" id="ARBA00007288"/>
    </source>
</evidence>
<reference evidence="5 6" key="1">
    <citation type="journal article" date="2013" name="Nature">
        <title>Insights into bilaterian evolution from three spiralian genomes.</title>
        <authorList>
            <person name="Simakov O."/>
            <person name="Marletaz F."/>
            <person name="Cho S.J."/>
            <person name="Edsinger-Gonzales E."/>
            <person name="Havlak P."/>
            <person name="Hellsten U."/>
            <person name="Kuo D.H."/>
            <person name="Larsson T."/>
            <person name="Lv J."/>
            <person name="Arendt D."/>
            <person name="Savage R."/>
            <person name="Osoegawa K."/>
            <person name="de Jong P."/>
            <person name="Grimwood J."/>
            <person name="Chapman J.A."/>
            <person name="Shapiro H."/>
            <person name="Aerts A."/>
            <person name="Otillar R.P."/>
            <person name="Terry A.Y."/>
            <person name="Boore J.L."/>
            <person name="Grigoriev I.V."/>
            <person name="Lindberg D.R."/>
            <person name="Seaver E.C."/>
            <person name="Weisblat D.A."/>
            <person name="Putnam N.H."/>
            <person name="Rokhsar D.S."/>
        </authorList>
    </citation>
    <scope>NUCLEOTIDE SEQUENCE [LARGE SCALE GENOMIC DNA]</scope>
</reference>
<evidence type="ECO:0000256" key="3">
    <source>
        <dbReference type="ARBA" id="ARBA00015651"/>
    </source>
</evidence>